<accession>A0ABY3RPT5</accession>
<dbReference type="Pfam" id="PF01408">
    <property type="entry name" value="GFO_IDH_MocA"/>
    <property type="match status" value="1"/>
</dbReference>
<dbReference type="InterPro" id="IPR051450">
    <property type="entry name" value="Gfo/Idh/MocA_Oxidoreductases"/>
</dbReference>
<dbReference type="Gene3D" id="3.30.360.10">
    <property type="entry name" value="Dihydrodipicolinate Reductase, domain 2"/>
    <property type="match status" value="1"/>
</dbReference>
<keyword evidence="2" id="KW-0812">Transmembrane</keyword>
<dbReference type="SUPFAM" id="SSF51735">
    <property type="entry name" value="NAD(P)-binding Rossmann-fold domains"/>
    <property type="match status" value="1"/>
</dbReference>
<evidence type="ECO:0000259" key="3">
    <source>
        <dbReference type="Pfam" id="PF01408"/>
    </source>
</evidence>
<evidence type="ECO:0000256" key="1">
    <source>
        <dbReference type="ARBA" id="ARBA00023027"/>
    </source>
</evidence>
<evidence type="ECO:0000256" key="2">
    <source>
        <dbReference type="SAM" id="Phobius"/>
    </source>
</evidence>
<keyword evidence="2" id="KW-1133">Transmembrane helix</keyword>
<dbReference type="PANTHER" id="PTHR43377:SF1">
    <property type="entry name" value="BILIVERDIN REDUCTASE A"/>
    <property type="match status" value="1"/>
</dbReference>
<dbReference type="Pfam" id="PF22725">
    <property type="entry name" value="GFO_IDH_MocA_C3"/>
    <property type="match status" value="1"/>
</dbReference>
<gene>
    <name evidence="5" type="ORF">K8F61_11115</name>
</gene>
<name>A0ABY3RPT5_9MICO</name>
<keyword evidence="6" id="KW-1185">Reference proteome</keyword>
<reference evidence="5 6" key="1">
    <citation type="submission" date="2023-01" db="EMBL/GenBank/DDBJ databases">
        <title>Characterization of estradiol degrading bacteria Microbacterium sp. MZT7 and reveal degrading genes through genome analysis.</title>
        <authorList>
            <person name="Hao P."/>
            <person name="Gao Y."/>
        </authorList>
    </citation>
    <scope>NUCLEOTIDE SEQUENCE [LARGE SCALE GENOMIC DNA]</scope>
    <source>
        <strain evidence="5 6">MZT7</strain>
    </source>
</reference>
<keyword evidence="1" id="KW-0520">NAD</keyword>
<feature type="transmembrane region" description="Helical" evidence="2">
    <location>
        <begin position="6"/>
        <end position="25"/>
    </location>
</feature>
<organism evidence="5 6">
    <name type="scientific">Microbacterium resistens</name>
    <dbReference type="NCBI Taxonomy" id="156977"/>
    <lineage>
        <taxon>Bacteria</taxon>
        <taxon>Bacillati</taxon>
        <taxon>Actinomycetota</taxon>
        <taxon>Actinomycetes</taxon>
        <taxon>Micrococcales</taxon>
        <taxon>Microbacteriaceae</taxon>
        <taxon>Microbacterium</taxon>
    </lineage>
</organism>
<dbReference type="Gene3D" id="3.40.50.720">
    <property type="entry name" value="NAD(P)-binding Rossmann-like Domain"/>
    <property type="match status" value="1"/>
</dbReference>
<dbReference type="SUPFAM" id="SSF55347">
    <property type="entry name" value="Glyceraldehyde-3-phosphate dehydrogenase-like, C-terminal domain"/>
    <property type="match status" value="1"/>
</dbReference>
<dbReference type="InterPro" id="IPR036291">
    <property type="entry name" value="NAD(P)-bd_dom_sf"/>
</dbReference>
<feature type="domain" description="Gfo/Idh/MocA-like oxidoreductase N-terminal" evidence="3">
    <location>
        <begin position="8"/>
        <end position="125"/>
    </location>
</feature>
<dbReference type="InterPro" id="IPR000683">
    <property type="entry name" value="Gfo/Idh/MocA-like_OxRdtase_N"/>
</dbReference>
<proteinExistence type="predicted"/>
<dbReference type="PANTHER" id="PTHR43377">
    <property type="entry name" value="BILIVERDIN REDUCTASE A"/>
    <property type="match status" value="1"/>
</dbReference>
<sequence>MSETPVLGIAIVGVGGIAASHMAALRATDRARLACVQDMDRARARQVALQEDCAVEDTLDAVLARDDVEAVIVCTPNLTHEDIGLAVLRAGRHLLMEKPLAMTAEGADELGRTAEERGLVLAVGHSHRFSAQGRAVHEAVASGAVGVPRFVRIVMNGGWIWPGWQAWVLDPAVSGGHSLHNGVHLTDLASWWIGERPDTVFATGQAVTSRALDISDYLVIELGFPGGAAAVCEVSRAERPRRAAYLEFTVVGTDGVLRRTWDADGIRAWLEEGLAMWAPDGAAGDVFVAEIDAFAAAIRGEAPAVPAVADAVDAVRVAAAAEESLKTGRLVRREEVRR</sequence>
<evidence type="ECO:0000313" key="5">
    <source>
        <dbReference type="EMBL" id="UGS25240.1"/>
    </source>
</evidence>
<feature type="domain" description="GFO/IDH/MocA-like oxidoreductase" evidence="4">
    <location>
        <begin position="134"/>
        <end position="257"/>
    </location>
</feature>
<dbReference type="Proteomes" id="UP001199642">
    <property type="component" value="Chromosome"/>
</dbReference>
<protein>
    <submittedName>
        <fullName evidence="5">Gfo/Idh/MocA family oxidoreductase</fullName>
    </submittedName>
</protein>
<evidence type="ECO:0000313" key="6">
    <source>
        <dbReference type="Proteomes" id="UP001199642"/>
    </source>
</evidence>
<keyword evidence="2" id="KW-0472">Membrane</keyword>
<evidence type="ECO:0000259" key="4">
    <source>
        <dbReference type="Pfam" id="PF22725"/>
    </source>
</evidence>
<dbReference type="InterPro" id="IPR055170">
    <property type="entry name" value="GFO_IDH_MocA-like_dom"/>
</dbReference>
<dbReference type="RefSeq" id="WP_231819156.1">
    <property type="nucleotide sequence ID" value="NZ_CP082781.1"/>
</dbReference>
<dbReference type="EMBL" id="CP082781">
    <property type="protein sequence ID" value="UGS25240.1"/>
    <property type="molecule type" value="Genomic_DNA"/>
</dbReference>